<evidence type="ECO:0000313" key="1">
    <source>
        <dbReference type="EMBL" id="QIB75114.1"/>
    </source>
</evidence>
<dbReference type="RefSeq" id="WP_163486918.1">
    <property type="nucleotide sequence ID" value="NZ_CP048739.1"/>
</dbReference>
<dbReference type="AlphaFoldDB" id="A0A6C0UHS7"/>
<reference evidence="1 2" key="1">
    <citation type="submission" date="2020-02" db="EMBL/GenBank/DDBJ databases">
        <title>Whole genome sequence of Halogeometricum borinquense strain wsp4.</title>
        <authorList>
            <person name="Verma D.K."/>
            <person name="Gopal K."/>
            <person name="Prasad E.S."/>
        </authorList>
    </citation>
    <scope>NUCLEOTIDE SEQUENCE [LARGE SCALE GENOMIC DNA]</scope>
    <source>
        <strain evidence="2">wsp4</strain>
    </source>
</reference>
<dbReference type="Proteomes" id="UP000465846">
    <property type="component" value="Chromosome"/>
</dbReference>
<accession>A0A6C0UHS7</accession>
<organism evidence="1 2">
    <name type="scientific">Halogeometricum borinquense</name>
    <dbReference type="NCBI Taxonomy" id="60847"/>
    <lineage>
        <taxon>Archaea</taxon>
        <taxon>Methanobacteriati</taxon>
        <taxon>Methanobacteriota</taxon>
        <taxon>Stenosarchaea group</taxon>
        <taxon>Halobacteria</taxon>
        <taxon>Halobacteriales</taxon>
        <taxon>Haloferacaceae</taxon>
        <taxon>Halogeometricum</taxon>
    </lineage>
</organism>
<dbReference type="GeneID" id="44080332"/>
<proteinExistence type="predicted"/>
<name>A0A6C0UHS7_9EURY</name>
<sequence length="66" mass="7119">MSPSKTTASWFDPKYVATVVGVLAVGALVFYSTLTRSGPTVEEITFVLLAVTLPATVAYEVARRIR</sequence>
<dbReference type="EMBL" id="CP048739">
    <property type="protein sequence ID" value="QIB75114.1"/>
    <property type="molecule type" value="Genomic_DNA"/>
</dbReference>
<protein>
    <submittedName>
        <fullName evidence="1">Uncharacterized protein</fullName>
    </submittedName>
</protein>
<evidence type="ECO:0000313" key="2">
    <source>
        <dbReference type="Proteomes" id="UP000465846"/>
    </source>
</evidence>
<gene>
    <name evidence="1" type="ORF">G3I44_12985</name>
</gene>